<feature type="transmembrane region" description="Helical" evidence="6">
    <location>
        <begin position="45"/>
        <end position="65"/>
    </location>
</feature>
<protein>
    <submittedName>
        <fullName evidence="7">Tryptophan-rich sensory protein</fullName>
    </submittedName>
</protein>
<accession>A0A7V1EH10</accession>
<gene>
    <name evidence="7" type="ORF">ENP86_00405</name>
</gene>
<feature type="transmembrane region" description="Helical" evidence="6">
    <location>
        <begin position="105"/>
        <end position="124"/>
    </location>
</feature>
<evidence type="ECO:0000256" key="6">
    <source>
        <dbReference type="SAM" id="Phobius"/>
    </source>
</evidence>
<dbReference type="AlphaFoldDB" id="A0A7V1EH10"/>
<dbReference type="InterPro" id="IPR004307">
    <property type="entry name" value="TspO_MBR"/>
</dbReference>
<dbReference type="FunFam" id="1.20.1260.100:FF:000001">
    <property type="entry name" value="translocator protein 2"/>
    <property type="match status" value="1"/>
</dbReference>
<evidence type="ECO:0000256" key="5">
    <source>
        <dbReference type="ARBA" id="ARBA00023136"/>
    </source>
</evidence>
<evidence type="ECO:0000256" key="1">
    <source>
        <dbReference type="ARBA" id="ARBA00004141"/>
    </source>
</evidence>
<feature type="transmembrane region" description="Helical" evidence="6">
    <location>
        <begin position="7"/>
        <end position="25"/>
    </location>
</feature>
<dbReference type="PIRSF" id="PIRSF005859">
    <property type="entry name" value="PBR"/>
    <property type="match status" value="1"/>
</dbReference>
<keyword evidence="5 6" id="KW-0472">Membrane</keyword>
<comment type="subcellular location">
    <subcellularLocation>
        <location evidence="1">Membrane</location>
        <topology evidence="1">Multi-pass membrane protein</topology>
    </subcellularLocation>
</comment>
<dbReference type="PANTHER" id="PTHR10057">
    <property type="entry name" value="PERIPHERAL-TYPE BENZODIAZEPINE RECEPTOR"/>
    <property type="match status" value="1"/>
</dbReference>
<dbReference type="InterPro" id="IPR038330">
    <property type="entry name" value="TspO/MBR-related_sf"/>
</dbReference>
<dbReference type="EMBL" id="DSKY01000002">
    <property type="protein sequence ID" value="HDY58008.1"/>
    <property type="molecule type" value="Genomic_DNA"/>
</dbReference>
<name>A0A7V1EH10_UNCW3</name>
<evidence type="ECO:0000313" key="7">
    <source>
        <dbReference type="EMBL" id="HDY58008.1"/>
    </source>
</evidence>
<dbReference type="GO" id="GO:0016020">
    <property type="term" value="C:membrane"/>
    <property type="evidence" value="ECO:0007669"/>
    <property type="project" value="UniProtKB-SubCell"/>
</dbReference>
<dbReference type="CDD" id="cd15904">
    <property type="entry name" value="TSPO_MBR"/>
    <property type="match status" value="1"/>
</dbReference>
<comment type="caution">
    <text evidence="7">The sequence shown here is derived from an EMBL/GenBank/DDBJ whole genome shotgun (WGS) entry which is preliminary data.</text>
</comment>
<keyword evidence="3 6" id="KW-0812">Transmembrane</keyword>
<evidence type="ECO:0000256" key="4">
    <source>
        <dbReference type="ARBA" id="ARBA00022989"/>
    </source>
</evidence>
<evidence type="ECO:0000256" key="2">
    <source>
        <dbReference type="ARBA" id="ARBA00007524"/>
    </source>
</evidence>
<comment type="similarity">
    <text evidence="2">Belongs to the TspO/BZRP family.</text>
</comment>
<feature type="transmembrane region" description="Helical" evidence="6">
    <location>
        <begin position="131"/>
        <end position="153"/>
    </location>
</feature>
<feature type="transmembrane region" description="Helical" evidence="6">
    <location>
        <begin position="77"/>
        <end position="99"/>
    </location>
</feature>
<reference evidence="7" key="1">
    <citation type="journal article" date="2020" name="mSystems">
        <title>Genome- and Community-Level Interaction Insights into Carbon Utilization and Element Cycling Functions of Hydrothermarchaeota in Hydrothermal Sediment.</title>
        <authorList>
            <person name="Zhou Z."/>
            <person name="Liu Y."/>
            <person name="Xu W."/>
            <person name="Pan J."/>
            <person name="Luo Z.H."/>
            <person name="Li M."/>
        </authorList>
    </citation>
    <scope>NUCLEOTIDE SEQUENCE [LARGE SCALE GENOMIC DNA]</scope>
    <source>
        <strain evidence="7">SpSt-258</strain>
    </source>
</reference>
<sequence length="156" mass="17760">MNIIKLIISLVITLGAGFIGSFATSQSVKTWYLEINRPPITPPNWIFAPVWTALFILMGISFYLVWQKGIDYPGVKVAIIIFIIQLALNILWSFSFFALRSPKLGFVNILILWVMILITIIRFIKIAPVAGYLMIPYILWVSFASILNAWIILLNQ</sequence>
<dbReference type="Gene3D" id="1.20.1260.100">
    <property type="entry name" value="TspO/MBR protein"/>
    <property type="match status" value="1"/>
</dbReference>
<dbReference type="Pfam" id="PF03073">
    <property type="entry name" value="TspO_MBR"/>
    <property type="match status" value="1"/>
</dbReference>
<proteinExistence type="inferred from homology"/>
<dbReference type="GO" id="GO:0033013">
    <property type="term" value="P:tetrapyrrole metabolic process"/>
    <property type="evidence" value="ECO:0007669"/>
    <property type="project" value="UniProtKB-ARBA"/>
</dbReference>
<organism evidence="7">
    <name type="scientific">candidate division WOR-3 bacterium</name>
    <dbReference type="NCBI Taxonomy" id="2052148"/>
    <lineage>
        <taxon>Bacteria</taxon>
        <taxon>Bacteria division WOR-3</taxon>
    </lineage>
</organism>
<dbReference type="PANTHER" id="PTHR10057:SF0">
    <property type="entry name" value="TRANSLOCATOR PROTEIN"/>
    <property type="match status" value="1"/>
</dbReference>
<keyword evidence="4 6" id="KW-1133">Transmembrane helix</keyword>
<evidence type="ECO:0000256" key="3">
    <source>
        <dbReference type="ARBA" id="ARBA00022692"/>
    </source>
</evidence>